<reference evidence="2" key="1">
    <citation type="journal article" date="2014" name="Cell">
        <title>The Architecture of a Scrambled Genome Reveals Massive Levels of Genomic Rearrangement during Development.</title>
        <authorList>
            <person name="Chen X."/>
            <person name="Bracht J.R."/>
            <person name="Goldman A.D."/>
            <person name="Dolzhenko E."/>
            <person name="Clay D.M."/>
            <person name="Swart E.C."/>
            <person name="Perlman D.H."/>
            <person name="Doak T.G."/>
            <person name="Stuart A."/>
            <person name="Amemiya C.T."/>
            <person name="Sebra R.P."/>
            <person name="Landweber L.F."/>
        </authorList>
    </citation>
    <scope>NUCLEOTIDE SEQUENCE [LARGE SCALE GENOMIC DNA]</scope>
    <source>
        <strain evidence="2">JRB310</strain>
    </source>
</reference>
<evidence type="ECO:0000313" key="1">
    <source>
        <dbReference type="EMBL" id="KEJ82497.1"/>
    </source>
</evidence>
<dbReference type="Proteomes" id="UP000053232">
    <property type="component" value="Unassembled WGS sequence"/>
</dbReference>
<organism evidence="1 2">
    <name type="scientific">Oxytricha trifallax</name>
    <dbReference type="NCBI Taxonomy" id="1172189"/>
    <lineage>
        <taxon>Eukaryota</taxon>
        <taxon>Sar</taxon>
        <taxon>Alveolata</taxon>
        <taxon>Ciliophora</taxon>
        <taxon>Intramacronucleata</taxon>
        <taxon>Spirotrichea</taxon>
        <taxon>Stichotrichia</taxon>
        <taxon>Sporadotrichida</taxon>
        <taxon>Oxytrichidae</taxon>
        <taxon>Oxytrichinae</taxon>
        <taxon>Oxytricha</taxon>
    </lineage>
</organism>
<protein>
    <submittedName>
        <fullName evidence="1">Uncharacterized protein</fullName>
    </submittedName>
</protein>
<accession>A0A073IAS5</accession>
<comment type="caution">
    <text evidence="1">The sequence shown here is derived from an EMBL/GenBank/DDBJ whole genome shotgun (WGS) entry which is preliminary data.</text>
</comment>
<name>A0A073IAS5_9SPIT</name>
<proteinExistence type="predicted"/>
<gene>
    <name evidence="1" type="ORF">OXYTRIMIC_296</name>
</gene>
<dbReference type="EMBL" id="ARYC01018113">
    <property type="protein sequence ID" value="KEJ82497.1"/>
    <property type="molecule type" value="Genomic_DNA"/>
</dbReference>
<sequence>MNRVVKPDQDFKITQSHLKFNLKIKLEFNLKTQQNKQEIIEISDQLQATYIKGYTEAFFDAIENQTLTIKRFFLESSKQDCSAALHLFGKINKIDNLTQEQVELKKSAKKMIKHFDKVGSFIKKILNK</sequence>
<evidence type="ECO:0000313" key="2">
    <source>
        <dbReference type="Proteomes" id="UP000053232"/>
    </source>
</evidence>
<keyword evidence="2" id="KW-1185">Reference proteome</keyword>
<dbReference type="AlphaFoldDB" id="A0A073IAS5"/>